<dbReference type="RefSeq" id="WP_115350920.1">
    <property type="nucleotide sequence ID" value="NZ_CP047344.1"/>
</dbReference>
<gene>
    <name evidence="1" type="ORF">GTH24_14960</name>
</gene>
<proteinExistence type="predicted"/>
<dbReference type="Proteomes" id="UP000503287">
    <property type="component" value="Chromosome"/>
</dbReference>
<dbReference type="GeneID" id="93393347"/>
<protein>
    <submittedName>
        <fullName evidence="1">Uncharacterized protein</fullName>
    </submittedName>
</protein>
<evidence type="ECO:0000313" key="1">
    <source>
        <dbReference type="EMBL" id="QIF95116.1"/>
    </source>
</evidence>
<dbReference type="EMBL" id="CP047344">
    <property type="protein sequence ID" value="QIF95116.1"/>
    <property type="molecule type" value="Genomic_DNA"/>
</dbReference>
<dbReference type="AlphaFoldDB" id="A0A6G6SMZ1"/>
<sequence length="69" mass="7896">MYRYYVHTSTDNHGDYEVHKEGCSHLPTILNREYLGLFSNCTQAVAQAKAKGYKTADGCYWCCQACHRS</sequence>
<evidence type="ECO:0000313" key="2">
    <source>
        <dbReference type="Proteomes" id="UP000503287"/>
    </source>
</evidence>
<reference evidence="1 2" key="1">
    <citation type="submission" date="2020-01" db="EMBL/GenBank/DDBJ databases">
        <title>The genomic epidemiology of tigecycline resistance gene tet(X) variants in a swine farm in China.</title>
        <authorList>
            <person name="Peng K."/>
            <person name="Li R."/>
        </authorList>
    </citation>
    <scope>NUCLEOTIDE SEQUENCE [LARGE SCALE GENOMIC DNA]</scope>
    <source>
        <strain evidence="1 2">ZN3</strain>
    </source>
</reference>
<dbReference type="OrthoDB" id="47198at2"/>
<name>A0A6G6SMZ1_PROVU</name>
<organism evidence="1 2">
    <name type="scientific">Proteus vulgaris</name>
    <dbReference type="NCBI Taxonomy" id="585"/>
    <lineage>
        <taxon>Bacteria</taxon>
        <taxon>Pseudomonadati</taxon>
        <taxon>Pseudomonadota</taxon>
        <taxon>Gammaproteobacteria</taxon>
        <taxon>Enterobacterales</taxon>
        <taxon>Morganellaceae</taxon>
        <taxon>Proteus</taxon>
    </lineage>
</organism>
<keyword evidence="2" id="KW-1185">Reference proteome</keyword>
<accession>A0A6G6SMZ1</accession>